<dbReference type="AlphaFoldDB" id="A0A7M1B935"/>
<gene>
    <name evidence="2" type="ORF">FM071_03130</name>
</gene>
<protein>
    <recommendedName>
        <fullName evidence="4">Lipoprotein</fullName>
    </recommendedName>
</protein>
<feature type="signal peptide" evidence="1">
    <location>
        <begin position="1"/>
        <end position="20"/>
    </location>
</feature>
<dbReference type="RefSeq" id="WP_193111575.1">
    <property type="nucleotide sequence ID" value="NZ_CP041406.1"/>
</dbReference>
<keyword evidence="1" id="KW-0732">Signal</keyword>
<dbReference type="KEGG" id="spal:FM071_03130"/>
<accession>A0A7M1B935</accession>
<feature type="chain" id="PRO_5032680965" description="Lipoprotein" evidence="1">
    <location>
        <begin position="21"/>
        <end position="115"/>
    </location>
</feature>
<organism evidence="2 3">
    <name type="scientific">Sulfurimonas paralvinellae</name>
    <dbReference type="NCBI Taxonomy" id="317658"/>
    <lineage>
        <taxon>Bacteria</taxon>
        <taxon>Pseudomonadati</taxon>
        <taxon>Campylobacterota</taxon>
        <taxon>Epsilonproteobacteria</taxon>
        <taxon>Campylobacterales</taxon>
        <taxon>Sulfurimonadaceae</taxon>
        <taxon>Sulfurimonas</taxon>
    </lineage>
</organism>
<name>A0A7M1B935_9BACT</name>
<dbReference type="EMBL" id="CP041406">
    <property type="protein sequence ID" value="QOP45328.1"/>
    <property type="molecule type" value="Genomic_DNA"/>
</dbReference>
<evidence type="ECO:0008006" key="4">
    <source>
        <dbReference type="Google" id="ProtNLM"/>
    </source>
</evidence>
<evidence type="ECO:0000256" key="1">
    <source>
        <dbReference type="SAM" id="SignalP"/>
    </source>
</evidence>
<evidence type="ECO:0000313" key="3">
    <source>
        <dbReference type="Proteomes" id="UP000593580"/>
    </source>
</evidence>
<sequence>MRKTLLLAFIAIALTFSACTQETQNKIGRSIQNWTGTNGVLDIYMGGKLVQRFIGIDKLTTATATNGTESRNYRYGYGYLDTNFNYKRDDGEKKLYFEVSNFSTPYVFYENPGSK</sequence>
<dbReference type="PROSITE" id="PS51257">
    <property type="entry name" value="PROKAR_LIPOPROTEIN"/>
    <property type="match status" value="1"/>
</dbReference>
<reference evidence="2 3" key="1">
    <citation type="submission" date="2019-07" db="EMBL/GenBank/DDBJ databases">
        <title>Sulfurimonas paralvinellae sp. nov., a novel mesophilic, hydrogen- and sulfur-oxidizing chemolithoautotroph within the Epsilonproteo- bacteria isolated from a deep-sea hydrothermal vent polychaete nest, reclassification of Thiomicrospira denitrificans as Sulfurimonas denitrificans comb. nov. and emended description of the genus Sulfurimonas.</title>
        <authorList>
            <person name="Wang S."/>
            <person name="Jiang L."/>
            <person name="Shao Z."/>
        </authorList>
    </citation>
    <scope>NUCLEOTIDE SEQUENCE [LARGE SCALE GENOMIC DNA]</scope>
    <source>
        <strain evidence="2 3">GO25</strain>
    </source>
</reference>
<keyword evidence="3" id="KW-1185">Reference proteome</keyword>
<evidence type="ECO:0000313" key="2">
    <source>
        <dbReference type="EMBL" id="QOP45328.1"/>
    </source>
</evidence>
<proteinExistence type="predicted"/>
<dbReference type="Proteomes" id="UP000593580">
    <property type="component" value="Chromosome"/>
</dbReference>